<comment type="caution">
    <text evidence="2">The sequence shown here is derived from an EMBL/GenBank/DDBJ whole genome shotgun (WGS) entry which is preliminary data.</text>
</comment>
<reference evidence="2 3" key="1">
    <citation type="submission" date="2024-10" db="EMBL/GenBank/DDBJ databases">
        <title>Updated reference genomes for cyclostephanoid diatoms.</title>
        <authorList>
            <person name="Roberts W.R."/>
            <person name="Alverson A.J."/>
        </authorList>
    </citation>
    <scope>NUCLEOTIDE SEQUENCE [LARGE SCALE GENOMIC DNA]</scope>
    <source>
        <strain evidence="2 3">AJA276-08</strain>
    </source>
</reference>
<evidence type="ECO:0008006" key="4">
    <source>
        <dbReference type="Google" id="ProtNLM"/>
    </source>
</evidence>
<feature type="region of interest" description="Disordered" evidence="1">
    <location>
        <begin position="1"/>
        <end position="71"/>
    </location>
</feature>
<feature type="compositionally biased region" description="Acidic residues" evidence="1">
    <location>
        <begin position="152"/>
        <end position="171"/>
    </location>
</feature>
<name>A0ABD3MW81_9STRA</name>
<dbReference type="Proteomes" id="UP001530315">
    <property type="component" value="Unassembled WGS sequence"/>
</dbReference>
<dbReference type="EMBL" id="JALLAZ020001685">
    <property type="protein sequence ID" value="KAL3768183.1"/>
    <property type="molecule type" value="Genomic_DNA"/>
</dbReference>
<sequence>MVEDKQKDKKAKKTTTSPDRMKKKKKDKKHKKDKKQKSKVNVATEGAKSEFGENNKSASPPIKLTTNFASNDADSGGWSWGAVFAAASNVRPDDSILDDDFIKATESEGGGDQGVMEISRLANAHKSEVSTAYSLNSDNDTGERNLKRNRPDEDDADEDNAACANSEDDSSLEGRMTPIPSGDGKYCSSLVLVDRKSGYVYSAGARTKDGSRLVIGNTVKGKIVLDLLAVEEMKRVEELVTLSTPGPAFPYPTNPDDHCETPLQSYKDILPLLNELCKSDVGGTHSMKIYDPYYCAGSVVNHLSSLGFGSVYNKKEDCYAIWKSKSEPHYDVLLTNPPYSEDHLERLMNHVASPSFDKPWLLLMPQWVHKKDFYVNATSNNNAKPCNPFYIVPKKRYVYLPPAHFREKKDSDVHKKSSPFVSMWYCWGGSDKRNEELMNAFRKSTVSSNCDLARSRSALRDLRRSGGSGIKGKRWKSTPSIT</sequence>
<protein>
    <recommendedName>
        <fullName evidence="4">Site-specific DNA-methyltransferase (adenine-specific)</fullName>
    </recommendedName>
</protein>
<feature type="region of interest" description="Disordered" evidence="1">
    <location>
        <begin position="463"/>
        <end position="482"/>
    </location>
</feature>
<feature type="compositionally biased region" description="Basic residues" evidence="1">
    <location>
        <begin position="21"/>
        <end position="38"/>
    </location>
</feature>
<dbReference type="InterPro" id="IPR002052">
    <property type="entry name" value="DNA_methylase_N6_adenine_CS"/>
</dbReference>
<proteinExistence type="predicted"/>
<feature type="region of interest" description="Disordered" evidence="1">
    <location>
        <begin position="128"/>
        <end position="179"/>
    </location>
</feature>
<accession>A0ABD3MW81</accession>
<evidence type="ECO:0000313" key="3">
    <source>
        <dbReference type="Proteomes" id="UP001530315"/>
    </source>
</evidence>
<feature type="compositionally biased region" description="Basic and acidic residues" evidence="1">
    <location>
        <begin position="141"/>
        <end position="151"/>
    </location>
</feature>
<keyword evidence="3" id="KW-1185">Reference proteome</keyword>
<dbReference type="PROSITE" id="PS00092">
    <property type="entry name" value="N6_MTASE"/>
    <property type="match status" value="1"/>
</dbReference>
<evidence type="ECO:0000256" key="1">
    <source>
        <dbReference type="SAM" id="MobiDB-lite"/>
    </source>
</evidence>
<feature type="compositionally biased region" description="Polar residues" evidence="1">
    <location>
        <begin position="129"/>
        <end position="139"/>
    </location>
</feature>
<dbReference type="AlphaFoldDB" id="A0ABD3MW81"/>
<feature type="compositionally biased region" description="Polar residues" evidence="1">
    <location>
        <begin position="54"/>
        <end position="71"/>
    </location>
</feature>
<organism evidence="2 3">
    <name type="scientific">Stephanodiscus triporus</name>
    <dbReference type="NCBI Taxonomy" id="2934178"/>
    <lineage>
        <taxon>Eukaryota</taxon>
        <taxon>Sar</taxon>
        <taxon>Stramenopiles</taxon>
        <taxon>Ochrophyta</taxon>
        <taxon>Bacillariophyta</taxon>
        <taxon>Coscinodiscophyceae</taxon>
        <taxon>Thalassiosirophycidae</taxon>
        <taxon>Stephanodiscales</taxon>
        <taxon>Stephanodiscaceae</taxon>
        <taxon>Stephanodiscus</taxon>
    </lineage>
</organism>
<dbReference type="PANTHER" id="PTHR39444">
    <property type="entry name" value="SITE-SPECIFIC DNA-METHYLTRANSFERASE (ADENINE-SPECIFIC)"/>
    <property type="match status" value="1"/>
</dbReference>
<gene>
    <name evidence="2" type="ORF">ACHAW5_007917</name>
</gene>
<evidence type="ECO:0000313" key="2">
    <source>
        <dbReference type="EMBL" id="KAL3768183.1"/>
    </source>
</evidence>
<dbReference type="PANTHER" id="PTHR39444:SF3">
    <property type="entry name" value="SITE-SPECIFIC DNA-METHYLTRANSFERASE (ADENINE-SPECIFIC)"/>
    <property type="match status" value="1"/>
</dbReference>